<accession>A0ABD1YRJ9</accession>
<comment type="caution">
    <text evidence="1">The sequence shown here is derived from an EMBL/GenBank/DDBJ whole genome shotgun (WGS) entry which is preliminary data.</text>
</comment>
<dbReference type="Proteomes" id="UP001605036">
    <property type="component" value="Unassembled WGS sequence"/>
</dbReference>
<protein>
    <submittedName>
        <fullName evidence="1">Uncharacterized protein</fullName>
    </submittedName>
</protein>
<name>A0ABD1YRJ9_9MARC</name>
<reference evidence="1 2" key="1">
    <citation type="submission" date="2024-09" db="EMBL/GenBank/DDBJ databases">
        <title>Chromosome-scale assembly of Riccia fluitans.</title>
        <authorList>
            <person name="Paukszto L."/>
            <person name="Sawicki J."/>
            <person name="Karawczyk K."/>
            <person name="Piernik-Szablinska J."/>
            <person name="Szczecinska M."/>
            <person name="Mazdziarz M."/>
        </authorList>
    </citation>
    <scope>NUCLEOTIDE SEQUENCE [LARGE SCALE GENOMIC DNA]</scope>
    <source>
        <strain evidence="1">Rf_01</strain>
        <tissue evidence="1">Aerial parts of the thallus</tissue>
    </source>
</reference>
<sequence>MFNSLTVCTILAFEKTRKAQHTVQSGVLRLGFGFEFVHPGIRNGQCGSSVVSPFISRIQQKRMDRSLNLRRKRRFRNRG</sequence>
<gene>
    <name evidence="1" type="ORF">R1flu_004889</name>
</gene>
<proteinExistence type="predicted"/>
<organism evidence="1 2">
    <name type="scientific">Riccia fluitans</name>
    <dbReference type="NCBI Taxonomy" id="41844"/>
    <lineage>
        <taxon>Eukaryota</taxon>
        <taxon>Viridiplantae</taxon>
        <taxon>Streptophyta</taxon>
        <taxon>Embryophyta</taxon>
        <taxon>Marchantiophyta</taxon>
        <taxon>Marchantiopsida</taxon>
        <taxon>Marchantiidae</taxon>
        <taxon>Marchantiales</taxon>
        <taxon>Ricciaceae</taxon>
        <taxon>Riccia</taxon>
    </lineage>
</organism>
<dbReference type="EMBL" id="JBHFFA010000003">
    <property type="protein sequence ID" value="KAL2633410.1"/>
    <property type="molecule type" value="Genomic_DNA"/>
</dbReference>
<evidence type="ECO:0000313" key="1">
    <source>
        <dbReference type="EMBL" id="KAL2633410.1"/>
    </source>
</evidence>
<keyword evidence="2" id="KW-1185">Reference proteome</keyword>
<dbReference type="AlphaFoldDB" id="A0ABD1YRJ9"/>
<evidence type="ECO:0000313" key="2">
    <source>
        <dbReference type="Proteomes" id="UP001605036"/>
    </source>
</evidence>